<dbReference type="Proteomes" id="UP001652622">
    <property type="component" value="Unplaced"/>
</dbReference>
<dbReference type="PROSITE" id="PS51024">
    <property type="entry name" value="ZF_FCS"/>
    <property type="match status" value="1"/>
</dbReference>
<dbReference type="Pfam" id="PF00536">
    <property type="entry name" value="SAM_1"/>
    <property type="match status" value="1"/>
</dbReference>
<evidence type="ECO:0000256" key="4">
    <source>
        <dbReference type="ARBA" id="ARBA00022833"/>
    </source>
</evidence>
<keyword evidence="5" id="KW-0238">DNA-binding</keyword>
<organism evidence="11 12">
    <name type="scientific">Pantherophis guttatus</name>
    <name type="common">Corn snake</name>
    <name type="synonym">Elaphe guttata</name>
    <dbReference type="NCBI Taxonomy" id="94885"/>
    <lineage>
        <taxon>Eukaryota</taxon>
        <taxon>Metazoa</taxon>
        <taxon>Chordata</taxon>
        <taxon>Craniata</taxon>
        <taxon>Vertebrata</taxon>
        <taxon>Euteleostomi</taxon>
        <taxon>Lepidosauria</taxon>
        <taxon>Squamata</taxon>
        <taxon>Bifurcata</taxon>
        <taxon>Unidentata</taxon>
        <taxon>Episquamata</taxon>
        <taxon>Toxicofera</taxon>
        <taxon>Serpentes</taxon>
        <taxon>Colubroidea</taxon>
        <taxon>Colubridae</taxon>
        <taxon>Colubrinae</taxon>
        <taxon>Pantherophis</taxon>
    </lineage>
</organism>
<feature type="compositionally biased region" description="Pro residues" evidence="8">
    <location>
        <begin position="416"/>
        <end position="428"/>
    </location>
</feature>
<dbReference type="PANTHER" id="PTHR12247">
    <property type="entry name" value="POLYCOMB GROUP PROTEIN"/>
    <property type="match status" value="1"/>
</dbReference>
<dbReference type="RefSeq" id="XP_060539152.1">
    <property type="nucleotide sequence ID" value="XM_060683169.1"/>
</dbReference>
<dbReference type="SMART" id="SM00454">
    <property type="entry name" value="SAM"/>
    <property type="match status" value="1"/>
</dbReference>
<feature type="region of interest" description="Disordered" evidence="8">
    <location>
        <begin position="338"/>
        <end position="361"/>
    </location>
</feature>
<evidence type="ECO:0000256" key="2">
    <source>
        <dbReference type="ARBA" id="ARBA00022723"/>
    </source>
</evidence>
<feature type="compositionally biased region" description="Polar residues" evidence="8">
    <location>
        <begin position="42"/>
        <end position="51"/>
    </location>
</feature>
<feature type="region of interest" description="Disordered" evidence="8">
    <location>
        <begin position="462"/>
        <end position="557"/>
    </location>
</feature>
<comment type="subcellular location">
    <subcellularLocation>
        <location evidence="1">Nucleus</location>
    </subcellularLocation>
</comment>
<keyword evidence="4" id="KW-0862">Zinc</keyword>
<dbReference type="Pfam" id="PF21319">
    <property type="entry name" value="zf-FCS_1"/>
    <property type="match status" value="1"/>
</dbReference>
<dbReference type="PANTHER" id="PTHR12247:SF88">
    <property type="entry name" value="POLYHOMEOTIC-LIKE PROTEIN 3"/>
    <property type="match status" value="1"/>
</dbReference>
<feature type="compositionally biased region" description="Polar residues" evidence="8">
    <location>
        <begin position="170"/>
        <end position="182"/>
    </location>
</feature>
<feature type="compositionally biased region" description="Low complexity" evidence="8">
    <location>
        <begin position="352"/>
        <end position="361"/>
    </location>
</feature>
<evidence type="ECO:0000256" key="6">
    <source>
        <dbReference type="ARBA" id="ARBA00023242"/>
    </source>
</evidence>
<evidence type="ECO:0000256" key="8">
    <source>
        <dbReference type="SAM" id="MobiDB-lite"/>
    </source>
</evidence>
<evidence type="ECO:0000259" key="9">
    <source>
        <dbReference type="PROSITE" id="PS50105"/>
    </source>
</evidence>
<feature type="compositionally biased region" description="Low complexity" evidence="8">
    <location>
        <begin position="52"/>
        <end position="72"/>
    </location>
</feature>
<feature type="region of interest" description="Disordered" evidence="8">
    <location>
        <begin position="861"/>
        <end position="893"/>
    </location>
</feature>
<feature type="compositionally biased region" description="Low complexity" evidence="8">
    <location>
        <begin position="1"/>
        <end position="18"/>
    </location>
</feature>
<keyword evidence="2" id="KW-0479">Metal-binding</keyword>
<feature type="compositionally biased region" description="Low complexity" evidence="8">
    <location>
        <begin position="183"/>
        <end position="197"/>
    </location>
</feature>
<feature type="compositionally biased region" description="Low complexity" evidence="8">
    <location>
        <begin position="475"/>
        <end position="488"/>
    </location>
</feature>
<dbReference type="InterPro" id="IPR013761">
    <property type="entry name" value="SAM/pointed_sf"/>
</dbReference>
<evidence type="ECO:0000313" key="12">
    <source>
        <dbReference type="RefSeq" id="XP_060539152.1"/>
    </source>
</evidence>
<dbReference type="InterPro" id="IPR050548">
    <property type="entry name" value="PcG_chromatin_remod_factors"/>
</dbReference>
<feature type="region of interest" description="Disordered" evidence="8">
    <location>
        <begin position="270"/>
        <end position="325"/>
    </location>
</feature>
<dbReference type="InterPro" id="IPR012313">
    <property type="entry name" value="Znf_FCS"/>
</dbReference>
<evidence type="ECO:0000256" key="3">
    <source>
        <dbReference type="ARBA" id="ARBA00022771"/>
    </source>
</evidence>
<dbReference type="SUPFAM" id="SSF47769">
    <property type="entry name" value="SAM/Pointed domain"/>
    <property type="match status" value="1"/>
</dbReference>
<dbReference type="GeneID" id="117678774"/>
<feature type="region of interest" description="Disordered" evidence="8">
    <location>
        <begin position="380"/>
        <end position="448"/>
    </location>
</feature>
<feature type="domain" description="FCS-type" evidence="10">
    <location>
        <begin position="812"/>
        <end position="846"/>
    </location>
</feature>
<keyword evidence="3 7" id="KW-0863">Zinc-finger</keyword>
<gene>
    <name evidence="12" type="primary">PHC3</name>
</gene>
<feature type="region of interest" description="Disordered" evidence="8">
    <location>
        <begin position="146"/>
        <end position="197"/>
    </location>
</feature>
<evidence type="ECO:0000259" key="10">
    <source>
        <dbReference type="PROSITE" id="PS51024"/>
    </source>
</evidence>
<sequence length="1025" mass="110690">MPGSDRSAFPLLFFSPLSSSPPPPHPPARSRAGGERARGQRQNHSTAMENESSTTTSSTGTTTIATTSSPSRTQPPQISVYSGSDRHAVQVIQQALHRPPSSAAQYLQQMYAAQQQHLMLQTAALQQQHLSSTPFQSLANVPQANLSGGRQCASPNGSVSQQSSMSETSINLSASPTPAQLISRSQTSNTSSSSLTQQTMLLGSTSPNLTASQAQMYLRAQMLIFTPATTVAAVQSDIPVVSSSSSFPCQSAATQVQNLTLRSQKLGVLSTSQNGTPKSSSQPQTLAVCPSKSVTGAKASQSDLESKRKGDSPNAEPRSPAVTRTSSIHQLMAPASYSPMQPHSLLKHQHPSLHSPPSKLSHHQLIFQQQQVQPITLQLPPSHEATPSQHCAPLQGHPLTPDPAITPSQHCTPVHVHPPPLSPTPSPSPQQSVVVSPPPPISPSQSPSIIIHPQTLIQSHPLTSSAHQSEHNSVQADESSTESTSQSAAHPPQLSPSPLVHGGPADRPSMLSPSQQMSSPSSHQPYPTLQPAPAPLATSPQLSSTPAHPQQMSLPPVPSLQVQPELLSQDQMLVQNTLVSEEELPAAEALVQLPLQTLPPPQTVAVNLQVQQAVPIETPVLYQEEDICEDEMPEDSDVARMARTPTPPTLSPPAITLRSREELSYEDTFPEQEGHSSMASSVSASVIKSPSDPSHASIPQPPLLLPAIATRTNSASVSNRNPSIENKLPQAIVKPQILTHVIEGFVIQEGLEPFPVSCSSLLIDEPAKKRLLLEEQVVNVLCVEPELQNNAKHADNSSDTEMEDIITEEGLDEMETDLLKCEFCGKMGYANKFLRSKRFCTMSCAKRYNVSCGKKFGLYSSDKSSRWSRSPDNPALGRRGRRPSGSDGAPREHFLRQLPITYPSAEEDLASQEDSVPVAMTTRLRRQSERERERELRELRIRKTVDNMDLSPAMPSVPSGWTVEDVWAFIRSLPGCQDIADEFRAQEIDGQALLLLKEDHLMSAMNIKLGPALKICARINSLKEL</sequence>
<feature type="compositionally biased region" description="Low complexity" evidence="8">
    <location>
        <begin position="508"/>
        <end position="527"/>
    </location>
</feature>
<dbReference type="InterPro" id="IPR001660">
    <property type="entry name" value="SAM"/>
</dbReference>
<evidence type="ECO:0000256" key="7">
    <source>
        <dbReference type="PROSITE-ProRule" id="PRU00367"/>
    </source>
</evidence>
<feature type="domain" description="SAM" evidence="9">
    <location>
        <begin position="961"/>
        <end position="1025"/>
    </location>
</feature>
<dbReference type="PROSITE" id="PS50105">
    <property type="entry name" value="SAM_DOMAIN"/>
    <property type="match status" value="1"/>
</dbReference>
<reference evidence="12" key="1">
    <citation type="submission" date="2025-08" db="UniProtKB">
        <authorList>
            <consortium name="RefSeq"/>
        </authorList>
    </citation>
    <scope>IDENTIFICATION</scope>
    <source>
        <tissue evidence="12">Blood</tissue>
    </source>
</reference>
<feature type="region of interest" description="Disordered" evidence="8">
    <location>
        <begin position="1"/>
        <end position="83"/>
    </location>
</feature>
<feature type="region of interest" description="Disordered" evidence="8">
    <location>
        <begin position="666"/>
        <end position="701"/>
    </location>
</feature>
<name>A0ABM3YSQ6_PANGU</name>
<feature type="compositionally biased region" description="Polar residues" evidence="8">
    <location>
        <begin position="292"/>
        <end position="303"/>
    </location>
</feature>
<dbReference type="Gene3D" id="3.30.60.160">
    <property type="match status" value="1"/>
</dbReference>
<proteinExistence type="predicted"/>
<feature type="compositionally biased region" description="Low complexity" evidence="8">
    <location>
        <begin position="154"/>
        <end position="169"/>
    </location>
</feature>
<keyword evidence="11" id="KW-1185">Reference proteome</keyword>
<feature type="compositionally biased region" description="Low complexity" evidence="8">
    <location>
        <begin position="676"/>
        <end position="691"/>
    </location>
</feature>
<dbReference type="CDD" id="cd09577">
    <property type="entry name" value="SAM_Ph1_2_3"/>
    <property type="match status" value="1"/>
</dbReference>
<feature type="compositionally biased region" description="Polar residues" evidence="8">
    <location>
        <begin position="462"/>
        <end position="474"/>
    </location>
</feature>
<dbReference type="Gene3D" id="1.10.150.50">
    <property type="entry name" value="Transcription Factor, Ets-1"/>
    <property type="match status" value="1"/>
</dbReference>
<protein>
    <submittedName>
        <fullName evidence="12">Polyhomeotic-like protein 3 isoform X1</fullName>
    </submittedName>
</protein>
<feature type="compositionally biased region" description="Low complexity" evidence="8">
    <location>
        <begin position="535"/>
        <end position="544"/>
    </location>
</feature>
<accession>A0ABM3YSQ6</accession>
<evidence type="ECO:0000313" key="11">
    <source>
        <dbReference type="Proteomes" id="UP001652622"/>
    </source>
</evidence>
<evidence type="ECO:0000256" key="5">
    <source>
        <dbReference type="ARBA" id="ARBA00023125"/>
    </source>
</evidence>
<dbReference type="InterPro" id="IPR038603">
    <property type="entry name" value="Znf_FCS_sf"/>
</dbReference>
<evidence type="ECO:0000256" key="1">
    <source>
        <dbReference type="ARBA" id="ARBA00004123"/>
    </source>
</evidence>
<feature type="compositionally biased region" description="Polar residues" evidence="8">
    <location>
        <begin position="270"/>
        <end position="285"/>
    </location>
</feature>
<keyword evidence="6" id="KW-0539">Nucleus</keyword>